<comment type="subcellular location">
    <subcellularLocation>
        <location evidence="4">Bacterial flagellum basal body</location>
    </subcellularLocation>
</comment>
<evidence type="ECO:0000259" key="5">
    <source>
        <dbReference type="Pfam" id="PF07238"/>
    </source>
</evidence>
<proteinExistence type="inferred from homology"/>
<dbReference type="Pfam" id="PF07317">
    <property type="entry name" value="PilZN"/>
    <property type="match status" value="1"/>
</dbReference>
<evidence type="ECO:0000256" key="1">
    <source>
        <dbReference type="ARBA" id="ARBA00022636"/>
    </source>
</evidence>
<dbReference type="eggNOG" id="COG5581">
    <property type="taxonomic scope" value="Bacteria"/>
</dbReference>
<dbReference type="InterPro" id="IPR009926">
    <property type="entry name" value="T3SS_YcgR_PilZN"/>
</dbReference>
<dbReference type="GO" id="GO:0009425">
    <property type="term" value="C:bacterial-type flagellum basal body"/>
    <property type="evidence" value="ECO:0007669"/>
    <property type="project" value="UniProtKB-SubCell"/>
</dbReference>
<evidence type="ECO:0000313" key="7">
    <source>
        <dbReference type="EMBL" id="CCC30733.1"/>
    </source>
</evidence>
<dbReference type="Gene3D" id="2.40.10.220">
    <property type="entry name" value="predicted glycosyltransferase like domains"/>
    <property type="match status" value="1"/>
</dbReference>
<name>A0A0K0HBH8_SALBC</name>
<evidence type="ECO:0000256" key="2">
    <source>
        <dbReference type="ARBA" id="ARBA00022741"/>
    </source>
</evidence>
<dbReference type="InterPro" id="IPR023787">
    <property type="entry name" value="T3SS_YcgR"/>
</dbReference>
<gene>
    <name evidence="4" type="primary">ycgR</name>
    <name evidence="7" type="ordered locus">SBG_1657</name>
</gene>
<evidence type="ECO:0000256" key="4">
    <source>
        <dbReference type="HAMAP-Rule" id="MF_01457"/>
    </source>
</evidence>
<dbReference type="EMBL" id="FR877557">
    <property type="protein sequence ID" value="CCC30733.1"/>
    <property type="molecule type" value="Genomic_DNA"/>
</dbReference>
<comment type="function">
    <text evidence="4">Acts as a flagellar brake, regulating swimming and swarming in a bis-(3'-5') cyclic diguanylic acid (c-di-GMP)-dependent manner. Binds 1 c-di-GMP dimer per subunit. Increasing levels of c-di-GMP lead to decreased motility.</text>
</comment>
<dbReference type="Pfam" id="PF07238">
    <property type="entry name" value="PilZ"/>
    <property type="match status" value="1"/>
</dbReference>
<feature type="domain" description="PilZ" evidence="5">
    <location>
        <begin position="112"/>
        <end position="229"/>
    </location>
</feature>
<dbReference type="HAMAP" id="MF_01457">
    <property type="entry name" value="YcgR"/>
    <property type="match status" value="1"/>
</dbReference>
<organism evidence="7 8">
    <name type="scientific">Salmonella bongori (strain ATCC 43975 / DSM 13772 / NCTC 12419)</name>
    <dbReference type="NCBI Taxonomy" id="218493"/>
    <lineage>
        <taxon>Bacteria</taxon>
        <taxon>Pseudomonadati</taxon>
        <taxon>Pseudomonadota</taxon>
        <taxon>Gammaproteobacteria</taxon>
        <taxon>Enterobacterales</taxon>
        <taxon>Enterobacteriaceae</taxon>
        <taxon>Salmonella</taxon>
    </lineage>
</organism>
<keyword evidence="1 4" id="KW-0973">c-di-GMP</keyword>
<comment type="subunit">
    <text evidence="4">Monomer. Interacts with the flagellar basal bodies.</text>
</comment>
<protein>
    <recommendedName>
        <fullName evidence="4">Flagellar brake protein YcgR</fullName>
    </recommendedName>
    <alternativeName>
        <fullName evidence="4">Cyclic di-GMP binding protein YcgR</fullName>
    </alternativeName>
</protein>
<feature type="domain" description="Type III secretion system flagellar brake protein YcgR PilZN" evidence="6">
    <location>
        <begin position="8"/>
        <end position="109"/>
    </location>
</feature>
<dbReference type="GeneID" id="44980660"/>
<evidence type="ECO:0000256" key="3">
    <source>
        <dbReference type="ARBA" id="ARBA00023143"/>
    </source>
</evidence>
<dbReference type="GO" id="GO:0035438">
    <property type="term" value="F:cyclic-di-GMP binding"/>
    <property type="evidence" value="ECO:0007669"/>
    <property type="project" value="UniProtKB-UniRule"/>
</dbReference>
<dbReference type="RefSeq" id="WP_000020262.1">
    <property type="nucleotide sequence ID" value="NC_015761.1"/>
</dbReference>
<dbReference type="GO" id="GO:0071945">
    <property type="term" value="P:regulation of bacterial-type flagellum-dependent cell motility by regulation of motor speed"/>
    <property type="evidence" value="ECO:0007669"/>
    <property type="project" value="UniProtKB-UniRule"/>
</dbReference>
<dbReference type="Gene3D" id="2.30.110.10">
    <property type="entry name" value="Electron Transport, Fmn-binding Protein, Chain A"/>
    <property type="match status" value="1"/>
</dbReference>
<dbReference type="InterPro" id="IPR012349">
    <property type="entry name" value="Split_barrel_FMN-bd"/>
</dbReference>
<reference evidence="7 8" key="1">
    <citation type="journal article" date="2011" name="PLoS Pathog.">
        <title>Salmonella bongori provides insights into the evolution of the Salmonellae.</title>
        <authorList>
            <person name="Fookes M."/>
            <person name="Schroeder G.N."/>
            <person name="Langridge G.C."/>
            <person name="Blondel C.J."/>
            <person name="Mammina C."/>
            <person name="Connor T.R."/>
            <person name="Seth-Smith H."/>
            <person name="Vernikos G.S."/>
            <person name="Robinson K.S."/>
            <person name="Sanders M."/>
            <person name="Petty N.K."/>
            <person name="Kingsley R.A."/>
            <person name="Baumler A.J."/>
            <person name="Nuccio S.P."/>
            <person name="Contreras I."/>
            <person name="Santiviago C.A."/>
            <person name="Maskell D."/>
            <person name="Barrow P."/>
            <person name="Humphrey T."/>
            <person name="Nastasi A."/>
            <person name="Roberts M."/>
            <person name="Frankel G."/>
            <person name="Parkhill J."/>
            <person name="Dougan G."/>
            <person name="Thomson N.R."/>
        </authorList>
    </citation>
    <scope>NUCLEOTIDE SEQUENCE [LARGE SCALE GENOMIC DNA]</scope>
    <source>
        <strain evidence="8">ATCC 43975 / DSM 13772 / NCTC 12419</strain>
    </source>
</reference>
<evidence type="ECO:0000259" key="6">
    <source>
        <dbReference type="Pfam" id="PF07317"/>
    </source>
</evidence>
<dbReference type="GO" id="GO:0071973">
    <property type="term" value="P:bacterial-type flagellum-dependent cell motility"/>
    <property type="evidence" value="ECO:0007669"/>
    <property type="project" value="UniProtKB-UniRule"/>
</dbReference>
<sequence>MSHYNEQFLKKTPLAVLGVLRDLNKNQVPLRISWVNGQFISKILAVDPEKLIVDYGSQEYENIAVLRAGQVTITAETQGAKVEFILPQLATGHYQQLPAFITPLPSSLWFVQRREYFRIGAPLYPPYYGHATLPDNSTLRFRLFDLSLGGMGALLESAIPEGVTEGVRFSQVELNMGQWGIFHVDVQLIAISERTIIDGKNETITTPRLSFRFLNVSPAVERELQRIIFSLERDARERANKVRESSSR</sequence>
<dbReference type="Proteomes" id="UP000000289">
    <property type="component" value="Chromosome"/>
</dbReference>
<dbReference type="KEGG" id="sbg:SBG_1657"/>
<comment type="similarity">
    <text evidence="4">Belongs to the YcgR family.</text>
</comment>
<accession>A0A0K0HBH8</accession>
<keyword evidence="2 4" id="KW-0547">Nucleotide-binding</keyword>
<evidence type="ECO:0000313" key="8">
    <source>
        <dbReference type="Proteomes" id="UP000000289"/>
    </source>
</evidence>
<dbReference type="InterPro" id="IPR009875">
    <property type="entry name" value="PilZ_domain"/>
</dbReference>
<keyword evidence="3 4" id="KW-0975">Bacterial flagellum</keyword>
<dbReference type="AlphaFoldDB" id="A0A0K0HBH8"/>